<feature type="compositionally biased region" description="Polar residues" evidence="1">
    <location>
        <begin position="1"/>
        <end position="17"/>
    </location>
</feature>
<dbReference type="SMART" id="SM00368">
    <property type="entry name" value="LRR_RI"/>
    <property type="match status" value="4"/>
</dbReference>
<feature type="compositionally biased region" description="Acidic residues" evidence="1">
    <location>
        <begin position="23"/>
        <end position="32"/>
    </location>
</feature>
<reference evidence="2 3" key="1">
    <citation type="submission" date="2018-03" db="EMBL/GenBank/DDBJ databases">
        <authorList>
            <person name="Fogelqvist J."/>
        </authorList>
    </citation>
    <scope>NUCLEOTIDE SEQUENCE [LARGE SCALE GENOMIC DNA]</scope>
</reference>
<dbReference type="SUPFAM" id="SSF52047">
    <property type="entry name" value="RNI-like"/>
    <property type="match status" value="1"/>
</dbReference>
<protein>
    <recommendedName>
        <fullName evidence="4">F-box domain-containing protein</fullName>
    </recommendedName>
</protein>
<dbReference type="InterPro" id="IPR032675">
    <property type="entry name" value="LRR_dom_sf"/>
</dbReference>
<evidence type="ECO:0008006" key="4">
    <source>
        <dbReference type="Google" id="ProtNLM"/>
    </source>
</evidence>
<dbReference type="InterPro" id="IPR001611">
    <property type="entry name" value="Leu-rich_rpt"/>
</dbReference>
<name>A0A3P3Y2P6_PLABS</name>
<feature type="region of interest" description="Disordered" evidence="1">
    <location>
        <begin position="1"/>
        <end position="96"/>
    </location>
</feature>
<accession>A0A3P3Y2P6</accession>
<dbReference type="Proteomes" id="UP000290189">
    <property type="component" value="Unassembled WGS sequence"/>
</dbReference>
<feature type="compositionally biased region" description="Acidic residues" evidence="1">
    <location>
        <begin position="46"/>
        <end position="63"/>
    </location>
</feature>
<keyword evidence="2" id="KW-0496">Mitochondrion</keyword>
<dbReference type="AlphaFoldDB" id="A0A3P3Y2P6"/>
<dbReference type="PANTHER" id="PTHR24114">
    <property type="entry name" value="LEUCINE RICH REPEAT FAMILY PROTEIN"/>
    <property type="match status" value="1"/>
</dbReference>
<sequence length="556" mass="59865">MSDESSTGRSDPASQASGPDPDTAVDEPDLEDAASAGEEPAGNNNDDVEESPRDEDEEDDDGNLVDGEGGAEEHDAQSSAGSPRPDSAAQANEPSSEPAIAAAGLAPQTVGEPSPTAATAAPVSSIGNMTEQEVYAMALNEFKTKGEPEAGPAPPRRRLQVPRLDELCIAKIAANLSEWPLLDQVPQQYVSSIVRRVAPATIQLSRAAQQISSEVFWRHMSARWPLAEVAHHGSSYKRLFFENFLQERLEQYHASKSASTLQDVMADVEAARPSVHTVRLRQQRAHINLAHVFKGFFNLTTLDLVYGAPDVGMNFDPDLFGMKSKDASALSTMLLETRSLSNFYVRQSQVDDELLGLLMRGLTGNQTVTCLDLSHNRISNDGAVKLAEMLTHDSVLISLNLADNCISGEGGAALGHALSKNATLQELSLRLNDVGDQGGAALLRGLIDNNTLESLNLSCNGLGAHSQAALVDLIHHGNALTSIDVSGNDCVPEDDAGARLLQEVRDNAMISYLDLRENKSLSAAVDAEISALLYAREERIERTRRQNYFAERMPAH</sequence>
<proteinExistence type="predicted"/>
<geneLocation type="mitochondrion" evidence="2"/>
<dbReference type="PANTHER" id="PTHR24114:SF2">
    <property type="entry name" value="F-BOX DOMAIN-CONTAINING PROTEIN-RELATED"/>
    <property type="match status" value="1"/>
</dbReference>
<dbReference type="Gene3D" id="3.80.10.10">
    <property type="entry name" value="Ribonuclease Inhibitor"/>
    <property type="match status" value="2"/>
</dbReference>
<organism evidence="2 3">
    <name type="scientific">Plasmodiophora brassicae</name>
    <name type="common">Clubroot disease agent</name>
    <dbReference type="NCBI Taxonomy" id="37360"/>
    <lineage>
        <taxon>Eukaryota</taxon>
        <taxon>Sar</taxon>
        <taxon>Rhizaria</taxon>
        <taxon>Endomyxa</taxon>
        <taxon>Phytomyxea</taxon>
        <taxon>Plasmodiophorida</taxon>
        <taxon>Plasmodiophoridae</taxon>
        <taxon>Plasmodiophora</taxon>
    </lineage>
</organism>
<dbReference type="Pfam" id="PF13516">
    <property type="entry name" value="LRR_6"/>
    <property type="match status" value="4"/>
</dbReference>
<gene>
    <name evidence="2" type="ORF">PLBR_LOCUS1652</name>
</gene>
<dbReference type="EMBL" id="OVEO01000002">
    <property type="protein sequence ID" value="SPQ94437.1"/>
    <property type="molecule type" value="Genomic_DNA"/>
</dbReference>
<evidence type="ECO:0000313" key="3">
    <source>
        <dbReference type="Proteomes" id="UP000290189"/>
    </source>
</evidence>
<evidence type="ECO:0000313" key="2">
    <source>
        <dbReference type="EMBL" id="SPQ94437.1"/>
    </source>
</evidence>
<evidence type="ECO:0000256" key="1">
    <source>
        <dbReference type="SAM" id="MobiDB-lite"/>
    </source>
</evidence>
<dbReference type="InterPro" id="IPR052394">
    <property type="entry name" value="LRR-containing"/>
</dbReference>